<reference evidence="3 4" key="1">
    <citation type="submission" date="2017-07" db="EMBL/GenBank/DDBJ databases">
        <title>A draft genome sequence of Komagataeibacter sp. T5K1.</title>
        <authorList>
            <person name="Skraban J."/>
            <person name="Cleenwerck I."/>
            <person name="Vandamme P."/>
            <person name="Trcek J."/>
        </authorList>
    </citation>
    <scope>NUCLEOTIDE SEQUENCE [LARGE SCALE GENOMIC DNA]</scope>
    <source>
        <strain evidence="3 4">T5K1</strain>
    </source>
</reference>
<keyword evidence="3" id="KW-0808">Transferase</keyword>
<sequence>MNVLHPVQPEQKTMRVAIVHEWLEHYAGSERVLEQLLVMYPQAALFAIVDFMPGAERVMLGGRRVQTTFIQNLPLARKYFRYYLGLMPIAIEQLDLSGFDLVISSNHAVAKGVITGPDQVHVCYVHSPMRYAWDMQAAYLRQGRMERGARGLYARWLLHRLRNWDVRSAAGVDAFVANSSYIARRIMKVYRREATVVYPPVDIARFDGPEQPRGDAYVVISRMVPYKRIDLVVEAFRRMPQRILHVAGDGPERERIRKVAGDAPNIVFRGRVSDAEVLAMMRGARAFVFAGEEDFGIAMVEAQACGTPLIVFGRGGACDIVRGEDAPDGPTGVLFARQDAAAIIEAVERFEGMQDRITPQACRINARRFSRDAFRQGMFRVVERAMHDVHERGMQAAE</sequence>
<dbReference type="Pfam" id="PF00534">
    <property type="entry name" value="Glycos_transf_1"/>
    <property type="match status" value="1"/>
</dbReference>
<evidence type="ECO:0000313" key="3">
    <source>
        <dbReference type="EMBL" id="PYD75426.1"/>
    </source>
</evidence>
<evidence type="ECO:0000259" key="1">
    <source>
        <dbReference type="Pfam" id="PF00534"/>
    </source>
</evidence>
<dbReference type="EMBL" id="NOXG01000009">
    <property type="protein sequence ID" value="PYD75426.1"/>
    <property type="molecule type" value="Genomic_DNA"/>
</dbReference>
<dbReference type="InterPro" id="IPR050194">
    <property type="entry name" value="Glycosyltransferase_grp1"/>
</dbReference>
<dbReference type="GO" id="GO:0016757">
    <property type="term" value="F:glycosyltransferase activity"/>
    <property type="evidence" value="ECO:0007669"/>
    <property type="project" value="InterPro"/>
</dbReference>
<proteinExistence type="predicted"/>
<dbReference type="AlphaFoldDB" id="A0A318Q707"/>
<dbReference type="PANTHER" id="PTHR45947:SF3">
    <property type="entry name" value="SULFOQUINOVOSYL TRANSFERASE SQD2"/>
    <property type="match status" value="1"/>
</dbReference>
<gene>
    <name evidence="3" type="ORF">CFR71_09265</name>
</gene>
<comment type="caution">
    <text evidence="3">The sequence shown here is derived from an EMBL/GenBank/DDBJ whole genome shotgun (WGS) entry which is preliminary data.</text>
</comment>
<accession>A0A318Q707</accession>
<dbReference type="Proteomes" id="UP000247609">
    <property type="component" value="Unassembled WGS sequence"/>
</dbReference>
<dbReference type="RefSeq" id="WP_110530460.1">
    <property type="nucleotide sequence ID" value="NZ_JAHRDT010000006.1"/>
</dbReference>
<dbReference type="PANTHER" id="PTHR45947">
    <property type="entry name" value="SULFOQUINOVOSYL TRANSFERASE SQD2"/>
    <property type="match status" value="1"/>
</dbReference>
<feature type="domain" description="Glycosyl transferase family 1" evidence="1">
    <location>
        <begin position="213"/>
        <end position="368"/>
    </location>
</feature>
<evidence type="ECO:0000259" key="2">
    <source>
        <dbReference type="Pfam" id="PF13439"/>
    </source>
</evidence>
<dbReference type="SUPFAM" id="SSF53756">
    <property type="entry name" value="UDP-Glycosyltransferase/glycogen phosphorylase"/>
    <property type="match status" value="1"/>
</dbReference>
<dbReference type="InterPro" id="IPR001296">
    <property type="entry name" value="Glyco_trans_1"/>
</dbReference>
<dbReference type="Pfam" id="PF13439">
    <property type="entry name" value="Glyco_transf_4"/>
    <property type="match status" value="1"/>
</dbReference>
<organism evidence="3 4">
    <name type="scientific">Novacetimonas pomaceti</name>
    <dbReference type="NCBI Taxonomy" id="2021998"/>
    <lineage>
        <taxon>Bacteria</taxon>
        <taxon>Pseudomonadati</taxon>
        <taxon>Pseudomonadota</taxon>
        <taxon>Alphaproteobacteria</taxon>
        <taxon>Acetobacterales</taxon>
        <taxon>Acetobacteraceae</taxon>
        <taxon>Novacetimonas</taxon>
    </lineage>
</organism>
<name>A0A318Q707_9PROT</name>
<feature type="domain" description="Glycosyltransferase subfamily 4-like N-terminal" evidence="2">
    <location>
        <begin position="64"/>
        <end position="205"/>
    </location>
</feature>
<dbReference type="Gene3D" id="3.40.50.2000">
    <property type="entry name" value="Glycogen Phosphorylase B"/>
    <property type="match status" value="2"/>
</dbReference>
<evidence type="ECO:0000313" key="4">
    <source>
        <dbReference type="Proteomes" id="UP000247609"/>
    </source>
</evidence>
<dbReference type="InterPro" id="IPR028098">
    <property type="entry name" value="Glyco_trans_4-like_N"/>
</dbReference>
<protein>
    <submittedName>
        <fullName evidence="3">Glycosyl transferase family 1</fullName>
    </submittedName>
</protein>